<evidence type="ECO:0000313" key="3">
    <source>
        <dbReference type="Proteomes" id="UP000306378"/>
    </source>
</evidence>
<dbReference type="Proteomes" id="UP000306378">
    <property type="component" value="Unassembled WGS sequence"/>
</dbReference>
<evidence type="ECO:0000259" key="1">
    <source>
        <dbReference type="Pfam" id="PF09084"/>
    </source>
</evidence>
<dbReference type="AlphaFoldDB" id="A0A5R8NYD5"/>
<dbReference type="InterPro" id="IPR015168">
    <property type="entry name" value="SsuA/THI5"/>
</dbReference>
<proteinExistence type="predicted"/>
<dbReference type="PANTHER" id="PTHR30024">
    <property type="entry name" value="ALIPHATIC SULFONATES-BINDING PROTEIN-RELATED"/>
    <property type="match status" value="1"/>
</dbReference>
<sequence>MSIRVGYFPHNNSLFVLRHRGILERRLPGVEWVDLRTLPAGERVDPRSGLPTLHSDWLFTEGGYDVIGTGFTPPITGLAHGRDLVYLGISGPRVENGRLVSKADSGIRTPADLRGKRVGIAHGSWQTTLVLFALDQAGLRWSDIIPVDTDVHDGGAALLDGSLDAWVGAYPGLAAVEATTDLHTLVATEPLFSHPSLWFTRRDFAESNRAAVTEILAALQESDAWITENPRAAAQYFVDDAHANGVAADLDAWEAALRGRPFGIHPVDEAFLDEQQRAADLLAANGLLPRTVRVRDAVLPWIGEAVTAHATPSAPISVR</sequence>
<dbReference type="SUPFAM" id="SSF53850">
    <property type="entry name" value="Periplasmic binding protein-like II"/>
    <property type="match status" value="1"/>
</dbReference>
<dbReference type="RefSeq" id="WP_138446795.1">
    <property type="nucleotide sequence ID" value="NZ_VBUT01000002.1"/>
</dbReference>
<accession>A0A5R8NYD5</accession>
<name>A0A5R8NYD5_9NOCA</name>
<organism evidence="2 3">
    <name type="scientific">Nocardia cyriacigeorgica</name>
    <dbReference type="NCBI Taxonomy" id="135487"/>
    <lineage>
        <taxon>Bacteria</taxon>
        <taxon>Bacillati</taxon>
        <taxon>Actinomycetota</taxon>
        <taxon>Actinomycetes</taxon>
        <taxon>Mycobacteriales</taxon>
        <taxon>Nocardiaceae</taxon>
        <taxon>Nocardia</taxon>
    </lineage>
</organism>
<reference evidence="2 3" key="1">
    <citation type="submission" date="2019-05" db="EMBL/GenBank/DDBJ databases">
        <title>Genomes sequences of two Nocardia cyriacigeorgica environmental isolates, type strains Nocardia asteroides ATCC 19247 and Nocardia cyriacigeorgica DSM 44484.</title>
        <authorList>
            <person name="Vautrin F."/>
            <person name="Bergeron E."/>
            <person name="Dubost A."/>
            <person name="Abrouk D."/>
            <person name="Rodriguez Nava V."/>
            <person name="Pujic P."/>
        </authorList>
    </citation>
    <scope>NUCLEOTIDE SEQUENCE [LARGE SCALE GENOMIC DNA]</scope>
    <source>
        <strain evidence="2 3">EML 446</strain>
    </source>
</reference>
<dbReference type="Pfam" id="PF09084">
    <property type="entry name" value="NMT1"/>
    <property type="match status" value="1"/>
</dbReference>
<gene>
    <name evidence="2" type="ORF">FEK34_05865</name>
</gene>
<dbReference type="PANTHER" id="PTHR30024:SF42">
    <property type="entry name" value="ALIPHATIC SULFONATES-BINDING PROTEIN-RELATED"/>
    <property type="match status" value="1"/>
</dbReference>
<dbReference type="Gene3D" id="3.40.190.10">
    <property type="entry name" value="Periplasmic binding protein-like II"/>
    <property type="match status" value="2"/>
</dbReference>
<feature type="domain" description="SsuA/THI5-like" evidence="1">
    <location>
        <begin position="98"/>
        <end position="233"/>
    </location>
</feature>
<dbReference type="EMBL" id="VBUT01000002">
    <property type="protein sequence ID" value="TLF81170.1"/>
    <property type="molecule type" value="Genomic_DNA"/>
</dbReference>
<comment type="caution">
    <text evidence="2">The sequence shown here is derived from an EMBL/GenBank/DDBJ whole genome shotgun (WGS) entry which is preliminary data.</text>
</comment>
<evidence type="ECO:0000313" key="2">
    <source>
        <dbReference type="EMBL" id="TLF81170.1"/>
    </source>
</evidence>
<protein>
    <submittedName>
        <fullName evidence="2">Transporter substrate-binding domain-containing protein</fullName>
    </submittedName>
</protein>